<dbReference type="InterPro" id="IPR036388">
    <property type="entry name" value="WH-like_DNA-bd_sf"/>
</dbReference>
<dbReference type="SUPFAM" id="SSF46785">
    <property type="entry name" value="Winged helix' DNA-binding domain"/>
    <property type="match status" value="1"/>
</dbReference>
<feature type="domain" description="HTH marR-type" evidence="1">
    <location>
        <begin position="1"/>
        <end position="143"/>
    </location>
</feature>
<sequence>MVVHPTSENIDLSLAALFVGWAMADEVQQRLAADGFSELRFNDGVVIQHVLAAPLSITTLAERMNVSQQAASKAVADLERRGLLTRTPSPNDARTRLLYLTGHGQAAVDAARRHRAALDAELANEFGRDRLDETRALLAELLSRFNVDGVIRRRAIRPPT</sequence>
<dbReference type="InterPro" id="IPR000835">
    <property type="entry name" value="HTH_MarR-typ"/>
</dbReference>
<gene>
    <name evidence="2" type="ORF">ETD83_36905</name>
</gene>
<evidence type="ECO:0000313" key="3">
    <source>
        <dbReference type="Proteomes" id="UP000309174"/>
    </source>
</evidence>
<dbReference type="EMBL" id="VCKW01000326">
    <property type="protein sequence ID" value="TMQ90109.1"/>
    <property type="molecule type" value="Genomic_DNA"/>
</dbReference>
<evidence type="ECO:0000259" key="1">
    <source>
        <dbReference type="PROSITE" id="PS50995"/>
    </source>
</evidence>
<organism evidence="2 3">
    <name type="scientific">Actinomadura soli</name>
    <dbReference type="NCBI Taxonomy" id="2508997"/>
    <lineage>
        <taxon>Bacteria</taxon>
        <taxon>Bacillati</taxon>
        <taxon>Actinomycetota</taxon>
        <taxon>Actinomycetes</taxon>
        <taxon>Streptosporangiales</taxon>
        <taxon>Thermomonosporaceae</taxon>
        <taxon>Actinomadura</taxon>
    </lineage>
</organism>
<dbReference type="Proteomes" id="UP000309174">
    <property type="component" value="Unassembled WGS sequence"/>
</dbReference>
<dbReference type="InterPro" id="IPR036390">
    <property type="entry name" value="WH_DNA-bd_sf"/>
</dbReference>
<dbReference type="GO" id="GO:0006950">
    <property type="term" value="P:response to stress"/>
    <property type="evidence" value="ECO:0007669"/>
    <property type="project" value="TreeGrafter"/>
</dbReference>
<proteinExistence type="predicted"/>
<dbReference type="SMART" id="SM00347">
    <property type="entry name" value="HTH_MARR"/>
    <property type="match status" value="1"/>
</dbReference>
<dbReference type="PROSITE" id="PS50995">
    <property type="entry name" value="HTH_MARR_2"/>
    <property type="match status" value="1"/>
</dbReference>
<reference evidence="2 3" key="1">
    <citation type="submission" date="2019-05" db="EMBL/GenBank/DDBJ databases">
        <title>Draft genome sequence of Actinomadura sp. 14C53.</title>
        <authorList>
            <person name="Saricaoglu S."/>
            <person name="Isik K."/>
        </authorList>
    </citation>
    <scope>NUCLEOTIDE SEQUENCE [LARGE SCALE GENOMIC DNA]</scope>
    <source>
        <strain evidence="2 3">14C53</strain>
    </source>
</reference>
<keyword evidence="3" id="KW-1185">Reference proteome</keyword>
<dbReference type="GO" id="GO:0003700">
    <property type="term" value="F:DNA-binding transcription factor activity"/>
    <property type="evidence" value="ECO:0007669"/>
    <property type="project" value="InterPro"/>
</dbReference>
<dbReference type="InterPro" id="IPR039422">
    <property type="entry name" value="MarR/SlyA-like"/>
</dbReference>
<dbReference type="RefSeq" id="WP_138649844.1">
    <property type="nucleotide sequence ID" value="NZ_VCKW01000326.1"/>
</dbReference>
<comment type="caution">
    <text evidence="2">The sequence shown here is derived from an EMBL/GenBank/DDBJ whole genome shotgun (WGS) entry which is preliminary data.</text>
</comment>
<evidence type="ECO:0000313" key="2">
    <source>
        <dbReference type="EMBL" id="TMQ90109.1"/>
    </source>
</evidence>
<dbReference type="AlphaFoldDB" id="A0A5C4J1V1"/>
<dbReference type="PRINTS" id="PR00598">
    <property type="entry name" value="HTHMARR"/>
</dbReference>
<accession>A0A5C4J1V1</accession>
<dbReference type="Gene3D" id="1.10.10.10">
    <property type="entry name" value="Winged helix-like DNA-binding domain superfamily/Winged helix DNA-binding domain"/>
    <property type="match status" value="1"/>
</dbReference>
<dbReference type="PANTHER" id="PTHR33164:SF43">
    <property type="entry name" value="HTH-TYPE TRANSCRIPTIONAL REPRESSOR YETL"/>
    <property type="match status" value="1"/>
</dbReference>
<dbReference type="OrthoDB" id="9807800at2"/>
<dbReference type="PANTHER" id="PTHR33164">
    <property type="entry name" value="TRANSCRIPTIONAL REGULATOR, MARR FAMILY"/>
    <property type="match status" value="1"/>
</dbReference>
<dbReference type="Pfam" id="PF12802">
    <property type="entry name" value="MarR_2"/>
    <property type="match status" value="1"/>
</dbReference>
<name>A0A5C4J1V1_9ACTN</name>
<protein>
    <submittedName>
        <fullName evidence="2">MarR family transcriptional regulator</fullName>
    </submittedName>
</protein>